<dbReference type="RefSeq" id="WP_162412473.1">
    <property type="nucleotide sequence ID" value="NZ_JAHQXE010000001.1"/>
</dbReference>
<keyword evidence="4" id="KW-1185">Reference proteome</keyword>
<keyword evidence="1" id="KW-0479">Metal-binding</keyword>
<dbReference type="AlphaFoldDB" id="A0AA41FY90"/>
<evidence type="ECO:0000256" key="1">
    <source>
        <dbReference type="ARBA" id="ARBA00022723"/>
    </source>
</evidence>
<dbReference type="CDD" id="cd03416">
    <property type="entry name" value="CbiX_SirB_N"/>
    <property type="match status" value="1"/>
</dbReference>
<name>A0AA41FY90_9EURY</name>
<reference evidence="3" key="1">
    <citation type="submission" date="2021-06" db="EMBL/GenBank/DDBJ databases">
        <title>New haloarchaea isolates fom saline soil.</title>
        <authorList>
            <person name="Duran-Viseras A."/>
            <person name="Sanchez-Porro C.S."/>
            <person name="Ventosa A."/>
        </authorList>
    </citation>
    <scope>NUCLEOTIDE SEQUENCE</scope>
    <source>
        <strain evidence="3">JCM 18369</strain>
    </source>
</reference>
<dbReference type="EMBL" id="JAHQXE010000001">
    <property type="protein sequence ID" value="MBV0900214.1"/>
    <property type="molecule type" value="Genomic_DNA"/>
</dbReference>
<evidence type="ECO:0000313" key="4">
    <source>
        <dbReference type="Proteomes" id="UP001166304"/>
    </source>
</evidence>
<dbReference type="GO" id="GO:0046872">
    <property type="term" value="F:metal ion binding"/>
    <property type="evidence" value="ECO:0007669"/>
    <property type="project" value="UniProtKB-KW"/>
</dbReference>
<dbReference type="Gene3D" id="3.40.50.1400">
    <property type="match status" value="2"/>
</dbReference>
<proteinExistence type="predicted"/>
<keyword evidence="2" id="KW-0456">Lyase</keyword>
<dbReference type="Pfam" id="PF01903">
    <property type="entry name" value="CbiX"/>
    <property type="match status" value="2"/>
</dbReference>
<evidence type="ECO:0000313" key="3">
    <source>
        <dbReference type="EMBL" id="MBV0900214.1"/>
    </source>
</evidence>
<sequence length="257" mass="28028">MPHDTLLLIGRDAPRATPFETHARRLRDRGVATDVRVLTYDREPRRELREALAAVDADRVFALPLTVAHDHTTVTEIPAALAAVDAETHYCEPVGRSPLVTEALRERAVSVVPESHDSSLALVAFGSGGTPYQRQVTEYHAERLRERTDFGEVEPCYLLQNPAVECVRYNLTRDHAAAVPLFLAPSEATAEQIPAKLDLDRGGLAYADPLGEHPLVTEAIETAVETTRTLACATTPRTFEATLAGTTRPMATDGEGD</sequence>
<protein>
    <submittedName>
        <fullName evidence="3">Sirohydrochlorin chelatase</fullName>
    </submittedName>
</protein>
<gene>
    <name evidence="3" type="ORF">KTS37_00305</name>
</gene>
<accession>A0AA41FY90</accession>
<dbReference type="Proteomes" id="UP001166304">
    <property type="component" value="Unassembled WGS sequence"/>
</dbReference>
<dbReference type="GO" id="GO:0016829">
    <property type="term" value="F:lyase activity"/>
    <property type="evidence" value="ECO:0007669"/>
    <property type="project" value="UniProtKB-KW"/>
</dbReference>
<dbReference type="InterPro" id="IPR002762">
    <property type="entry name" value="CbiX-like"/>
</dbReference>
<comment type="caution">
    <text evidence="3">The sequence shown here is derived from an EMBL/GenBank/DDBJ whole genome shotgun (WGS) entry which is preliminary data.</text>
</comment>
<organism evidence="3 4">
    <name type="scientific">Haloarcula salina</name>
    <dbReference type="NCBI Taxonomy" id="1429914"/>
    <lineage>
        <taxon>Archaea</taxon>
        <taxon>Methanobacteriati</taxon>
        <taxon>Methanobacteriota</taxon>
        <taxon>Stenosarchaea group</taxon>
        <taxon>Halobacteria</taxon>
        <taxon>Halobacteriales</taxon>
        <taxon>Haloarculaceae</taxon>
        <taxon>Haloarcula</taxon>
    </lineage>
</organism>
<evidence type="ECO:0000256" key="2">
    <source>
        <dbReference type="ARBA" id="ARBA00023239"/>
    </source>
</evidence>
<dbReference type="SUPFAM" id="SSF53800">
    <property type="entry name" value="Chelatase"/>
    <property type="match status" value="2"/>
</dbReference>